<name>A0A0S3S918_PHAAN</name>
<proteinExistence type="predicted"/>
<organism evidence="1 2">
    <name type="scientific">Vigna angularis var. angularis</name>
    <dbReference type="NCBI Taxonomy" id="157739"/>
    <lineage>
        <taxon>Eukaryota</taxon>
        <taxon>Viridiplantae</taxon>
        <taxon>Streptophyta</taxon>
        <taxon>Embryophyta</taxon>
        <taxon>Tracheophyta</taxon>
        <taxon>Spermatophyta</taxon>
        <taxon>Magnoliopsida</taxon>
        <taxon>eudicotyledons</taxon>
        <taxon>Gunneridae</taxon>
        <taxon>Pentapetalae</taxon>
        <taxon>rosids</taxon>
        <taxon>fabids</taxon>
        <taxon>Fabales</taxon>
        <taxon>Fabaceae</taxon>
        <taxon>Papilionoideae</taxon>
        <taxon>50 kb inversion clade</taxon>
        <taxon>NPAAA clade</taxon>
        <taxon>indigoferoid/millettioid clade</taxon>
        <taxon>Phaseoleae</taxon>
        <taxon>Vigna</taxon>
    </lineage>
</organism>
<sequence length="80" mass="9094">MNGTSLWRKGMEMHILGMTLLIKSTILSFIAKTLQYGKGDAFLGFLQWQNSCVETANILKQQHLSSYVRSKTCIGFHITR</sequence>
<dbReference type="EMBL" id="AP015039">
    <property type="protein sequence ID" value="BAT89319.1"/>
    <property type="molecule type" value="Genomic_DNA"/>
</dbReference>
<evidence type="ECO:0000313" key="1">
    <source>
        <dbReference type="EMBL" id="BAT89319.1"/>
    </source>
</evidence>
<evidence type="ECO:0000313" key="2">
    <source>
        <dbReference type="Proteomes" id="UP000291084"/>
    </source>
</evidence>
<dbReference type="AlphaFoldDB" id="A0A0S3S918"/>
<gene>
    <name evidence="1" type="primary">Vigan.06G024800</name>
    <name evidence="1" type="ORF">VIGAN_06024800</name>
</gene>
<dbReference type="Proteomes" id="UP000291084">
    <property type="component" value="Chromosome 6"/>
</dbReference>
<accession>A0A0S3S918</accession>
<keyword evidence="2" id="KW-1185">Reference proteome</keyword>
<reference evidence="1 2" key="1">
    <citation type="journal article" date="2015" name="Sci. Rep.">
        <title>The power of single molecule real-time sequencing technology in the de novo assembly of a eukaryotic genome.</title>
        <authorList>
            <person name="Sakai H."/>
            <person name="Naito K."/>
            <person name="Ogiso-Tanaka E."/>
            <person name="Takahashi Y."/>
            <person name="Iseki K."/>
            <person name="Muto C."/>
            <person name="Satou K."/>
            <person name="Teruya K."/>
            <person name="Shiroma A."/>
            <person name="Shimoji M."/>
            <person name="Hirano T."/>
            <person name="Itoh T."/>
            <person name="Kaga A."/>
            <person name="Tomooka N."/>
        </authorList>
    </citation>
    <scope>NUCLEOTIDE SEQUENCE [LARGE SCALE GENOMIC DNA]</scope>
    <source>
        <strain evidence="2">cv. Shumari</strain>
    </source>
</reference>
<protein>
    <submittedName>
        <fullName evidence="1">Uncharacterized protein</fullName>
    </submittedName>
</protein>